<protein>
    <submittedName>
        <fullName evidence="1">Uncharacterized protein</fullName>
    </submittedName>
</protein>
<dbReference type="EMBL" id="DQAY01000087">
    <property type="protein sequence ID" value="HCO24258.1"/>
    <property type="molecule type" value="Genomic_DNA"/>
</dbReference>
<evidence type="ECO:0000313" key="1">
    <source>
        <dbReference type="EMBL" id="HCO24258.1"/>
    </source>
</evidence>
<name>A0A3D3R824_9PLAN</name>
<organism evidence="1 2">
    <name type="scientific">Gimesia maris</name>
    <dbReference type="NCBI Taxonomy" id="122"/>
    <lineage>
        <taxon>Bacteria</taxon>
        <taxon>Pseudomonadati</taxon>
        <taxon>Planctomycetota</taxon>
        <taxon>Planctomycetia</taxon>
        <taxon>Planctomycetales</taxon>
        <taxon>Planctomycetaceae</taxon>
        <taxon>Gimesia</taxon>
    </lineage>
</organism>
<proteinExistence type="predicted"/>
<reference evidence="1 2" key="1">
    <citation type="journal article" date="2018" name="Nat. Biotechnol.">
        <title>A standardized bacterial taxonomy based on genome phylogeny substantially revises the tree of life.</title>
        <authorList>
            <person name="Parks D.H."/>
            <person name="Chuvochina M."/>
            <person name="Waite D.W."/>
            <person name="Rinke C."/>
            <person name="Skarshewski A."/>
            <person name="Chaumeil P.A."/>
            <person name="Hugenholtz P."/>
        </authorList>
    </citation>
    <scope>NUCLEOTIDE SEQUENCE [LARGE SCALE GENOMIC DNA]</scope>
    <source>
        <strain evidence="1">UBA9375</strain>
    </source>
</reference>
<accession>A0A3D3R824</accession>
<dbReference type="AlphaFoldDB" id="A0A3D3R824"/>
<gene>
    <name evidence="1" type="ORF">DIT97_14890</name>
</gene>
<sequence length="88" mass="9757">MHTPKEMSASVFLSDSLAKETELTGMRDAMQKGGVFQILGSNGSAKRVLDCLLRLHDIAEQRSVPENFRKITARTEGVSSTTYIRSVR</sequence>
<comment type="caution">
    <text evidence="1">The sequence shown here is derived from an EMBL/GenBank/DDBJ whole genome shotgun (WGS) entry which is preliminary data.</text>
</comment>
<dbReference type="Proteomes" id="UP000263642">
    <property type="component" value="Unassembled WGS sequence"/>
</dbReference>
<evidence type="ECO:0000313" key="2">
    <source>
        <dbReference type="Proteomes" id="UP000263642"/>
    </source>
</evidence>